<dbReference type="Proteomes" id="UP001221686">
    <property type="component" value="Unassembled WGS sequence"/>
</dbReference>
<comment type="caution">
    <text evidence="2">The sequence shown here is derived from an EMBL/GenBank/DDBJ whole genome shotgun (WGS) entry which is preliminary data.</text>
</comment>
<name>A0ABT5DXR4_9BACT</name>
<proteinExistence type="predicted"/>
<sequence length="156" mass="16952">MSFEEGEKQPKVGETVRRAARRPARRTEGSDRLGRARHRRSHCGLGGSDDDRLVHARACGDHLESGVERPIDDGGREAFGENHAGGESCVAHAETIGEGSGSSNQGDINVAKDGVNGRFQARFIDRARVGVDGDTLDFVRRRDLVGLSMMRRTARA</sequence>
<organism evidence="2 3">
    <name type="scientific">Nannocystis bainbridge</name>
    <dbReference type="NCBI Taxonomy" id="2995303"/>
    <lineage>
        <taxon>Bacteria</taxon>
        <taxon>Pseudomonadati</taxon>
        <taxon>Myxococcota</taxon>
        <taxon>Polyangia</taxon>
        <taxon>Nannocystales</taxon>
        <taxon>Nannocystaceae</taxon>
        <taxon>Nannocystis</taxon>
    </lineage>
</organism>
<dbReference type="EMBL" id="JAQNDL010000001">
    <property type="protein sequence ID" value="MDC0717958.1"/>
    <property type="molecule type" value="Genomic_DNA"/>
</dbReference>
<feature type="region of interest" description="Disordered" evidence="1">
    <location>
        <begin position="1"/>
        <end position="51"/>
    </location>
</feature>
<feature type="compositionally biased region" description="Basic and acidic residues" evidence="1">
    <location>
        <begin position="25"/>
        <end position="34"/>
    </location>
</feature>
<dbReference type="RefSeq" id="WP_272086439.1">
    <property type="nucleotide sequence ID" value="NZ_JAQNDL010000001.1"/>
</dbReference>
<feature type="compositionally biased region" description="Basic and acidic residues" evidence="1">
    <location>
        <begin position="1"/>
        <end position="17"/>
    </location>
</feature>
<evidence type="ECO:0000313" key="2">
    <source>
        <dbReference type="EMBL" id="MDC0717958.1"/>
    </source>
</evidence>
<reference evidence="2 3" key="1">
    <citation type="submission" date="2022-11" db="EMBL/GenBank/DDBJ databases">
        <title>Minimal conservation of predation-associated metabolite biosynthetic gene clusters underscores biosynthetic potential of Myxococcota including descriptions for ten novel species: Archangium lansinium sp. nov., Myxococcus landrumus sp. nov., Nannocystis bai.</title>
        <authorList>
            <person name="Ahearne A."/>
            <person name="Stevens C."/>
            <person name="Dowd S."/>
        </authorList>
    </citation>
    <scope>NUCLEOTIDE SEQUENCE [LARGE SCALE GENOMIC DNA]</scope>
    <source>
        <strain evidence="2 3">BB15-2</strain>
    </source>
</reference>
<gene>
    <name evidence="2" type="ORF">POL25_13710</name>
</gene>
<evidence type="ECO:0000313" key="3">
    <source>
        <dbReference type="Proteomes" id="UP001221686"/>
    </source>
</evidence>
<protein>
    <submittedName>
        <fullName evidence="2">Uncharacterized protein</fullName>
    </submittedName>
</protein>
<evidence type="ECO:0000256" key="1">
    <source>
        <dbReference type="SAM" id="MobiDB-lite"/>
    </source>
</evidence>
<accession>A0ABT5DXR4</accession>
<keyword evidence="3" id="KW-1185">Reference proteome</keyword>